<organism evidence="2 3">
    <name type="scientific">Neonectria punicea</name>
    <dbReference type="NCBI Taxonomy" id="979145"/>
    <lineage>
        <taxon>Eukaryota</taxon>
        <taxon>Fungi</taxon>
        <taxon>Dikarya</taxon>
        <taxon>Ascomycota</taxon>
        <taxon>Pezizomycotina</taxon>
        <taxon>Sordariomycetes</taxon>
        <taxon>Hypocreomycetidae</taxon>
        <taxon>Hypocreales</taxon>
        <taxon>Nectriaceae</taxon>
        <taxon>Neonectria</taxon>
    </lineage>
</organism>
<proteinExistence type="predicted"/>
<dbReference type="Proteomes" id="UP001498476">
    <property type="component" value="Unassembled WGS sequence"/>
</dbReference>
<sequence length="266" mass="29480">MEVNDSLASDASSDASTTDASGPPKKRRRTPAELDLMVKDPNPPTNLQNRYANSAIKTPRPDIFVGIKEKALASALSSKGLIITKAETFIQCIQDQMVQHDKGGPLEPFLLVSPAELGADLTFPFVIFEAKAYSTGKQIFEAENQAAVALACAHRILLRLDSVPCPGKGTKNTRPRVLFSFTTQGPIYELWAHWTTFRDDQRVFESKLWGSWNVLLLDRAEEFLEKLNNVLVWGMGPFMKSVVETKGDRKAGSGLSYFINKSVFKL</sequence>
<evidence type="ECO:0000256" key="1">
    <source>
        <dbReference type="SAM" id="MobiDB-lite"/>
    </source>
</evidence>
<gene>
    <name evidence="2" type="ORF">QQX98_006656</name>
</gene>
<dbReference type="EMBL" id="JAZAVJ010000102">
    <property type="protein sequence ID" value="KAK7414470.1"/>
    <property type="molecule type" value="Genomic_DNA"/>
</dbReference>
<keyword evidence="3" id="KW-1185">Reference proteome</keyword>
<name>A0ABR1H031_9HYPO</name>
<evidence type="ECO:0000313" key="3">
    <source>
        <dbReference type="Proteomes" id="UP001498476"/>
    </source>
</evidence>
<reference evidence="2 3" key="1">
    <citation type="journal article" date="2025" name="Microbiol. Resour. Announc.">
        <title>Draft genome sequences for Neonectria magnoliae and Neonectria punicea, canker pathogens of Liriodendron tulipifera and Acer saccharum in West Virginia.</title>
        <authorList>
            <person name="Petronek H.M."/>
            <person name="Kasson M.T."/>
            <person name="Metheny A.M."/>
            <person name="Stauder C.M."/>
            <person name="Lovett B."/>
            <person name="Lynch S.C."/>
            <person name="Garnas J.R."/>
            <person name="Kasson L.R."/>
            <person name="Stajich J.E."/>
        </authorList>
    </citation>
    <scope>NUCLEOTIDE SEQUENCE [LARGE SCALE GENOMIC DNA]</scope>
    <source>
        <strain evidence="2 3">NRRL 64653</strain>
    </source>
</reference>
<feature type="compositionally biased region" description="Low complexity" evidence="1">
    <location>
        <begin position="1"/>
        <end position="21"/>
    </location>
</feature>
<accession>A0ABR1H031</accession>
<feature type="region of interest" description="Disordered" evidence="1">
    <location>
        <begin position="1"/>
        <end position="50"/>
    </location>
</feature>
<comment type="caution">
    <text evidence="2">The sequence shown here is derived from an EMBL/GenBank/DDBJ whole genome shotgun (WGS) entry which is preliminary data.</text>
</comment>
<evidence type="ECO:0000313" key="2">
    <source>
        <dbReference type="EMBL" id="KAK7414470.1"/>
    </source>
</evidence>
<protein>
    <submittedName>
        <fullName evidence="2">Uncharacterized protein</fullName>
    </submittedName>
</protein>